<evidence type="ECO:0000313" key="2">
    <source>
        <dbReference type="Proteomes" id="UP000765509"/>
    </source>
</evidence>
<reference evidence="1" key="1">
    <citation type="submission" date="2021-03" db="EMBL/GenBank/DDBJ databases">
        <title>Draft genome sequence of rust myrtle Austropuccinia psidii MF-1, a brazilian biotype.</title>
        <authorList>
            <person name="Quecine M.C."/>
            <person name="Pachon D.M.R."/>
            <person name="Bonatelli M.L."/>
            <person name="Correr F.H."/>
            <person name="Franceschini L.M."/>
            <person name="Leite T.F."/>
            <person name="Margarido G.R.A."/>
            <person name="Almeida C.A."/>
            <person name="Ferrarezi J.A."/>
            <person name="Labate C.A."/>
        </authorList>
    </citation>
    <scope>NUCLEOTIDE SEQUENCE</scope>
    <source>
        <strain evidence="1">MF-1</strain>
    </source>
</reference>
<protein>
    <submittedName>
        <fullName evidence="1">Uncharacterized protein</fullName>
    </submittedName>
</protein>
<proteinExistence type="predicted"/>
<name>A0A9Q3C021_9BASI</name>
<gene>
    <name evidence="1" type="ORF">O181_014168</name>
</gene>
<accession>A0A9Q3C021</accession>
<sequence length="104" mass="11565">MPDPQTQEGSVAEEEYQASGVSCKLIYRFNRKEESIQSEKGQEASRSHQILGHNNHYAPIKVLKMGLLCIRPGSSPQLLQRSLSWPWTTSMVSGNLGESPILVP</sequence>
<evidence type="ECO:0000313" key="1">
    <source>
        <dbReference type="EMBL" id="MBW0474453.1"/>
    </source>
</evidence>
<dbReference type="EMBL" id="AVOT02003743">
    <property type="protein sequence ID" value="MBW0474453.1"/>
    <property type="molecule type" value="Genomic_DNA"/>
</dbReference>
<comment type="caution">
    <text evidence="1">The sequence shown here is derived from an EMBL/GenBank/DDBJ whole genome shotgun (WGS) entry which is preliminary data.</text>
</comment>
<keyword evidence="2" id="KW-1185">Reference proteome</keyword>
<dbReference type="Proteomes" id="UP000765509">
    <property type="component" value="Unassembled WGS sequence"/>
</dbReference>
<dbReference type="AlphaFoldDB" id="A0A9Q3C021"/>
<organism evidence="1 2">
    <name type="scientific">Austropuccinia psidii MF-1</name>
    <dbReference type="NCBI Taxonomy" id="1389203"/>
    <lineage>
        <taxon>Eukaryota</taxon>
        <taxon>Fungi</taxon>
        <taxon>Dikarya</taxon>
        <taxon>Basidiomycota</taxon>
        <taxon>Pucciniomycotina</taxon>
        <taxon>Pucciniomycetes</taxon>
        <taxon>Pucciniales</taxon>
        <taxon>Sphaerophragmiaceae</taxon>
        <taxon>Austropuccinia</taxon>
    </lineage>
</organism>